<feature type="domain" description="DUF155" evidence="3">
    <location>
        <begin position="163"/>
        <end position="390"/>
    </location>
</feature>
<dbReference type="Proteomes" id="UP000239156">
    <property type="component" value="Unassembled WGS sequence"/>
</dbReference>
<dbReference type="OrthoDB" id="242766at2759"/>
<comment type="caution">
    <text evidence="4">The sequence shown here is derived from an EMBL/GenBank/DDBJ whole genome shotgun (WGS) entry which is preliminary data.</text>
</comment>
<gene>
    <name evidence="4" type="ORF">PSTT_13425</name>
</gene>
<dbReference type="VEuPathDB" id="FungiDB:PSHT_12906"/>
<keyword evidence="2" id="KW-0812">Transmembrane</keyword>
<dbReference type="InterPro" id="IPR003734">
    <property type="entry name" value="DUF155"/>
</dbReference>
<dbReference type="InterPro" id="IPR051624">
    <property type="entry name" value="RMD1/Sad1-interacting"/>
</dbReference>
<evidence type="ECO:0000256" key="2">
    <source>
        <dbReference type="SAM" id="Phobius"/>
    </source>
</evidence>
<dbReference type="EMBL" id="PKSL01000188">
    <property type="protein sequence ID" value="POW00012.1"/>
    <property type="molecule type" value="Genomic_DNA"/>
</dbReference>
<reference evidence="4" key="1">
    <citation type="submission" date="2017-12" db="EMBL/GenBank/DDBJ databases">
        <title>Gene loss provides genomic basis for host adaptation in cereal stripe rust fungi.</title>
        <authorList>
            <person name="Xia C."/>
        </authorList>
    </citation>
    <scope>NUCLEOTIDE SEQUENCE [LARGE SCALE GENOMIC DNA]</scope>
    <source>
        <strain evidence="4">93-210</strain>
    </source>
</reference>
<keyword evidence="5" id="KW-1185">Reference proteome</keyword>
<name>A0A2S4US04_9BASI</name>
<proteinExistence type="inferred from homology"/>
<evidence type="ECO:0000259" key="3">
    <source>
        <dbReference type="Pfam" id="PF02582"/>
    </source>
</evidence>
<feature type="transmembrane region" description="Helical" evidence="2">
    <location>
        <begin position="417"/>
        <end position="438"/>
    </location>
</feature>
<evidence type="ECO:0000256" key="1">
    <source>
        <dbReference type="ARBA" id="ARBA00008306"/>
    </source>
</evidence>
<comment type="similarity">
    <text evidence="1">Belongs to the RMD1/sif2 family.</text>
</comment>
<protein>
    <recommendedName>
        <fullName evidence="3">DUF155 domain-containing protein</fullName>
    </recommendedName>
</protein>
<organism evidence="4 5">
    <name type="scientific">Puccinia striiformis</name>
    <dbReference type="NCBI Taxonomy" id="27350"/>
    <lineage>
        <taxon>Eukaryota</taxon>
        <taxon>Fungi</taxon>
        <taxon>Dikarya</taxon>
        <taxon>Basidiomycota</taxon>
        <taxon>Pucciniomycotina</taxon>
        <taxon>Pucciniomycetes</taxon>
        <taxon>Pucciniales</taxon>
        <taxon>Pucciniaceae</taxon>
        <taxon>Puccinia</taxon>
    </lineage>
</organism>
<sequence>MFRSNFRSIHSIIVAQKSTVQPKQNKLGIYSRLQSNRTQSTLTGPEVEATSSAGPITVGIAKKTSKKRVGPHGQASILKWDLKKGTNSSGRPTRSIGEVIAYSTAEEYDLRTLPKHLDEAGYPGSTRMFNVLGEAIWLPQWPPSSSSDSQNLTTDPTDRTGEIFVFESGSFVSWGISSEEATKFLETIIRPKKEKVRNLLEVNPSRIPEKETVDYLESNSGPMFEVDMDQIVVCANRPDSGSITEGQKTPNMSGSARTRKLLTPFMSPVSLPSQPHDPSSDSLLLSKLAVSSALARACRLSRYEAQLDEFLSKVEHVPAQLKTGNDSPLNKNEIIARYGELLELRQGLSLKEENLIDLPEWFWEDTGAEERHFKKVLREFDFERRLRVLNDKLSMAIELQGRLFEFSNSKYSHRLEWIIIILIVSELIQIILSLVSGYQF</sequence>
<evidence type="ECO:0000313" key="5">
    <source>
        <dbReference type="Proteomes" id="UP000239156"/>
    </source>
</evidence>
<dbReference type="Pfam" id="PF02582">
    <property type="entry name" value="DUF155"/>
    <property type="match status" value="1"/>
</dbReference>
<accession>A0A2S4US04</accession>
<dbReference type="PANTHER" id="PTHR16255:SF1">
    <property type="entry name" value="REQUIRED FOR MEIOTIC NUCLEAR DIVISION PROTEIN 1 HOMOLOG"/>
    <property type="match status" value="1"/>
</dbReference>
<keyword evidence="2" id="KW-1133">Transmembrane helix</keyword>
<dbReference type="PANTHER" id="PTHR16255">
    <property type="entry name" value="REQUIRED FOR MEIOTIC NUCLEAR DIVISION PROTEIN 1 HOMOLOG"/>
    <property type="match status" value="1"/>
</dbReference>
<evidence type="ECO:0000313" key="4">
    <source>
        <dbReference type="EMBL" id="POW00012.1"/>
    </source>
</evidence>
<keyword evidence="2" id="KW-0472">Membrane</keyword>
<dbReference type="VEuPathDB" id="FungiDB:PSTT_13425"/>